<comment type="caution">
    <text evidence="2">The sequence shown here is derived from an EMBL/GenBank/DDBJ whole genome shotgun (WGS) entry which is preliminary data.</text>
</comment>
<proteinExistence type="predicted"/>
<dbReference type="Proteomes" id="UP000465361">
    <property type="component" value="Unassembled WGS sequence"/>
</dbReference>
<evidence type="ECO:0000256" key="1">
    <source>
        <dbReference type="SAM" id="SignalP"/>
    </source>
</evidence>
<accession>A0A7I9XYU6</accession>
<evidence type="ECO:0000313" key="2">
    <source>
        <dbReference type="EMBL" id="GFG74992.1"/>
    </source>
</evidence>
<keyword evidence="1" id="KW-0732">Signal</keyword>
<sequence length="577" mass="57440">MYIRLLLAGLASGGLAAAALSQATSALADAPSADGADAFTIATTTFDPYYLSSSGAEVQGWAPLTQISVASPLWELAEPVANQYLDVYTTNGVDIGTLSVNDYVANVLGMTNTGFTVASATAASGDTGAQAAQLPTPGTVYDVFNLGHGVANVYTATPGADGTVTDTLVTPLGDLNLSPLVSGIDAAEPLQPADAFTALVGHTSAGNSDAFAIGNLTFDPFTVSSSGTDVPGFATVPLSVVTPPVLLTAGGTAGNPATQFALATQSFDVYNGTSSSAPDIGTITTAEDVTNLLGMTNTELVVRAPAAGGETGAQLPTPGTVYDVFNLGHGVANVYTATPGADGTVTDTLVTPLGDLNLSPLVSGIDAAEPLQPADAFTALVGHTSAGNSDAFAIGNLTFDPFTVSSSGTDVPGFATVYQLLGVLPLLNLGGGSYTDWIPPLATQSFDVYNGTSSSAPDIGTLSTNEYVADLLGMTNTGFIVTGSTAASGDTGAQAAQLPAVGTVYDVFNLGHGVANVYIATPGADGTVTDTLVTPLGDLNLSPLVSGIDAAMLNPGAAFDIGSAAASLIDPLAFLGL</sequence>
<dbReference type="EMBL" id="BLKW01000004">
    <property type="protein sequence ID" value="GFG74992.1"/>
    <property type="molecule type" value="Genomic_DNA"/>
</dbReference>
<feature type="chain" id="PRO_5029498849" description="PPE family protein PPE28" evidence="1">
    <location>
        <begin position="29"/>
        <end position="577"/>
    </location>
</feature>
<reference evidence="2 3" key="1">
    <citation type="journal article" date="2019" name="Emerg. Microbes Infect.">
        <title>Comprehensive subspecies identification of 175 nontuberculous mycobacteria species based on 7547 genomic profiles.</title>
        <authorList>
            <person name="Matsumoto Y."/>
            <person name="Kinjo T."/>
            <person name="Motooka D."/>
            <person name="Nabeya D."/>
            <person name="Jung N."/>
            <person name="Uechi K."/>
            <person name="Horii T."/>
            <person name="Iida T."/>
            <person name="Fujita J."/>
            <person name="Nakamura S."/>
        </authorList>
    </citation>
    <scope>NUCLEOTIDE SEQUENCE [LARGE SCALE GENOMIC DNA]</scope>
    <source>
        <strain evidence="2 3">JCM 17322</strain>
    </source>
</reference>
<dbReference type="AlphaFoldDB" id="A0A7I9XYU6"/>
<evidence type="ECO:0008006" key="4">
    <source>
        <dbReference type="Google" id="ProtNLM"/>
    </source>
</evidence>
<name>A0A7I9XYU6_9MYCO</name>
<feature type="signal peptide" evidence="1">
    <location>
        <begin position="1"/>
        <end position="28"/>
    </location>
</feature>
<protein>
    <recommendedName>
        <fullName evidence="4">PPE family protein PPE28</fullName>
    </recommendedName>
</protein>
<gene>
    <name evidence="2" type="ORF">MBOT_23570</name>
</gene>
<keyword evidence="3" id="KW-1185">Reference proteome</keyword>
<organism evidence="2 3">
    <name type="scientific">Mycobacterium botniense</name>
    <dbReference type="NCBI Taxonomy" id="84962"/>
    <lineage>
        <taxon>Bacteria</taxon>
        <taxon>Bacillati</taxon>
        <taxon>Actinomycetota</taxon>
        <taxon>Actinomycetes</taxon>
        <taxon>Mycobacteriales</taxon>
        <taxon>Mycobacteriaceae</taxon>
        <taxon>Mycobacterium</taxon>
    </lineage>
</organism>
<dbReference type="RefSeq" id="WP_163757421.1">
    <property type="nucleotide sequence ID" value="NZ_BLKW01000004.1"/>
</dbReference>
<evidence type="ECO:0000313" key="3">
    <source>
        <dbReference type="Proteomes" id="UP000465361"/>
    </source>
</evidence>